<comment type="caution">
    <text evidence="2">The sequence shown here is derived from an EMBL/GenBank/DDBJ whole genome shotgun (WGS) entry which is preliminary data.</text>
</comment>
<dbReference type="OrthoDB" id="727155at2"/>
<reference evidence="2 3" key="1">
    <citation type="submission" date="2018-06" db="EMBL/GenBank/DDBJ databases">
        <title>Genomic Encyclopedia of Archaeal and Bacterial Type Strains, Phase II (KMG-II): from individual species to whole genera.</title>
        <authorList>
            <person name="Goeker M."/>
        </authorList>
    </citation>
    <scope>NUCLEOTIDE SEQUENCE [LARGE SCALE GENOMIC DNA]</scope>
    <source>
        <strain evidence="2 3">DSM 27372</strain>
    </source>
</reference>
<dbReference type="SUPFAM" id="SSF69349">
    <property type="entry name" value="Phage fibre proteins"/>
    <property type="match status" value="1"/>
</dbReference>
<dbReference type="Gene3D" id="3.55.50.10">
    <property type="entry name" value="Baseplate protein-like domains"/>
    <property type="match status" value="1"/>
</dbReference>
<protein>
    <submittedName>
        <fullName evidence="2">Uncharacterized protein involved in type VI secretion and phage assembly</fullName>
    </submittedName>
</protein>
<dbReference type="Proteomes" id="UP000248198">
    <property type="component" value="Unassembled WGS sequence"/>
</dbReference>
<dbReference type="Gene3D" id="2.40.50.230">
    <property type="entry name" value="Gp5 N-terminal domain"/>
    <property type="match status" value="1"/>
</dbReference>
<evidence type="ECO:0000259" key="1">
    <source>
        <dbReference type="Pfam" id="PF04717"/>
    </source>
</evidence>
<accession>A0A318UIU1</accession>
<dbReference type="AlphaFoldDB" id="A0A318UIU1"/>
<dbReference type="RefSeq" id="WP_110827667.1">
    <property type="nucleotide sequence ID" value="NZ_QKLU01000002.1"/>
</dbReference>
<evidence type="ECO:0000313" key="2">
    <source>
        <dbReference type="EMBL" id="PYF75480.1"/>
    </source>
</evidence>
<dbReference type="Pfam" id="PF04717">
    <property type="entry name" value="Phage_base_V"/>
    <property type="match status" value="1"/>
</dbReference>
<dbReference type="SUPFAM" id="SSF69255">
    <property type="entry name" value="gp5 N-terminal domain-like"/>
    <property type="match status" value="1"/>
</dbReference>
<dbReference type="EMBL" id="QKLU01000002">
    <property type="protein sequence ID" value="PYF75480.1"/>
    <property type="molecule type" value="Genomic_DNA"/>
</dbReference>
<feature type="domain" description="Gp5/Type VI secretion system Vgr protein OB-fold" evidence="1">
    <location>
        <begin position="364"/>
        <end position="443"/>
    </location>
</feature>
<dbReference type="Pfam" id="PF05954">
    <property type="entry name" value="Phage_GPD"/>
    <property type="match status" value="1"/>
</dbReference>
<sequence>MEKKINLEIHIDDREIVHFNSLRITQAFNRHHEFELIINQDVIEQTASFKIDQSKAWVGKSFVVSIDQGNTDFKGIVCEVNLSQGHGLRGNLIVKGYSPTILLETGSHLVSYSDMPLDAIVKKVTSSLAANDMEYAIKPDYTESLKYITQFRESNFAFINRLSAEYGELFYYDGRVLHFGKPANQKTVNLIHGENLNVMNMALRILPANFSYYSYRSQQNSTFDADAPAQVKGLNDYSRHALQQSSSVFQDQVSHPVKPRIESKGQLERLAEKHKAAMAAGLTDLCGESTQTGLNIGSIADVQVSRQDLSGVFSKEALSRFLITEITHHIDGLNRYINSFKGVPADTESLPVDQVQAPVAESQVAIVTDNADPSQSGRVKVQMLWQKENMTTDWIRVLTPDGGSSEPFAKNRGYVFIPEIGDQVIVGFRYNDPDRPFVMGSIFHGATGAGGLESNHMKSITTRSGHLIEFNDGPTAQGITITDINRNIIHIDTEGNNITITANENMSLNAKNMNINVTQDLNIQVGKDMSTMAGNNMNTTVGASHQINVTSDYSLNAANILKMATGDITTHSETHTQQGTKDVVVNSLSGNINHHAKKEVKSNSGEKSLLF</sequence>
<evidence type="ECO:0000313" key="3">
    <source>
        <dbReference type="Proteomes" id="UP000248198"/>
    </source>
</evidence>
<organism evidence="2 3">
    <name type="scientific">Pedobacter nutrimenti</name>
    <dbReference type="NCBI Taxonomy" id="1241337"/>
    <lineage>
        <taxon>Bacteria</taxon>
        <taxon>Pseudomonadati</taxon>
        <taxon>Bacteroidota</taxon>
        <taxon>Sphingobacteriia</taxon>
        <taxon>Sphingobacteriales</taxon>
        <taxon>Sphingobacteriaceae</taxon>
        <taxon>Pedobacter</taxon>
    </lineage>
</organism>
<keyword evidence="3" id="KW-1185">Reference proteome</keyword>
<name>A0A318UIU1_9SPHI</name>
<proteinExistence type="predicted"/>
<gene>
    <name evidence="2" type="ORF">B0O44_10229</name>
</gene>
<dbReference type="Gene3D" id="2.30.110.50">
    <property type="match status" value="1"/>
</dbReference>
<dbReference type="InterPro" id="IPR037026">
    <property type="entry name" value="Vgr_OB-fold_dom_sf"/>
</dbReference>
<dbReference type="InterPro" id="IPR006531">
    <property type="entry name" value="Gp5/Vgr_OB"/>
</dbReference>
<dbReference type="SUPFAM" id="SSF69279">
    <property type="entry name" value="Phage tail proteins"/>
    <property type="match status" value="1"/>
</dbReference>